<dbReference type="Pfam" id="PF06271">
    <property type="entry name" value="RDD"/>
    <property type="match status" value="1"/>
</dbReference>
<feature type="transmembrane region" description="Helical" evidence="6">
    <location>
        <begin position="703"/>
        <end position="727"/>
    </location>
</feature>
<dbReference type="Pfam" id="PF12679">
    <property type="entry name" value="ABC2_membrane_2"/>
    <property type="match status" value="2"/>
</dbReference>
<keyword evidence="2" id="KW-1003">Cell membrane</keyword>
<evidence type="ECO:0000313" key="9">
    <source>
        <dbReference type="Proteomes" id="UP000593765"/>
    </source>
</evidence>
<evidence type="ECO:0000256" key="1">
    <source>
        <dbReference type="ARBA" id="ARBA00004651"/>
    </source>
</evidence>
<sequence>MSLLARVATVSPFGPIFGKELRVTSRRKRTYLLRVGYLSLLLLALLLAYASSGRSYGGVAAQMQRQAALGTAFFVAFTIFSVGAMGLIGPVLTANAIGAEKLAKTLPVLLMTPITAWQVVSGKLFSRVLVALMLLGLSLPVLALCRLLGGVELRQMLAVLSIATSFVISCAAIGLFLSLFLNRAAIVILLAYGILGVLYILVPVVLVAIFDIGKGGPRGGLGGMQFLMALNPFGCAAMMCEPRIGNFLGDTWIACVIVQLAFAAGLVGLTSILLRRQFRNAGEKPIAMPAAAGPSFVPQPPSLLPSQLPPPLPAFGESSEPALPPVRVASGPPPIVTYVAPMTAIAALPTREVGDNPVLWRELRRPLLPKFWQRLVASLAVMAIMLLIYAVLAEGNDLDDVDVQGGFACVFFGVWWLLSAVLSATAISQEKETDTWTLLMAAPMSGSDIVWGKVVGLLRRMMWPTILMCVHFLLFVIGGVIPLWSILFVILMTVACNSIWLATGVWISLRIKKVTFAVIANLMLAIIAYGVVPLMVLIPAELLTRRGERLAQHTAWYIPYFYLAEGFEGIRRTDNNWKNSYYENGRYITESSSRAYHLPGSERVGSVGFVSIAAGCAAIHLLLAFLILRRTADNFDEIVGRAGKRRFVGVTDTDDALLPVGTSAPSEAAGRGGIVAASAATSAHPAALSDESPDLYASFGRRAVAATVDTAIVMFACSVVGLVWGVINVLTEAVDELDESVTHRVMLNHLGVAILVSFVVGVFYWAAFESSRRRATPGKLLMGIFVADLEGRRLSFGKALVRHVGKLVSALTAGAGFLEVLFNRRRQAMHDRMAGAVVLRK</sequence>
<feature type="transmembrane region" description="Helical" evidence="6">
    <location>
        <begin position="126"/>
        <end position="145"/>
    </location>
</feature>
<accession>A0A7M2WS68</accession>
<feature type="transmembrane region" description="Helical" evidence="6">
    <location>
        <begin position="31"/>
        <end position="50"/>
    </location>
</feature>
<gene>
    <name evidence="8" type="ORF">IPV69_14190</name>
</gene>
<dbReference type="RefSeq" id="WP_206290341.1">
    <property type="nucleotide sequence ID" value="NZ_CP063458.1"/>
</dbReference>
<feature type="transmembrane region" description="Helical" evidence="6">
    <location>
        <begin position="157"/>
        <end position="180"/>
    </location>
</feature>
<feature type="domain" description="RDD" evidence="7">
    <location>
        <begin position="696"/>
        <end position="835"/>
    </location>
</feature>
<feature type="transmembrane region" description="Helical" evidence="6">
    <location>
        <begin position="251"/>
        <end position="274"/>
    </location>
</feature>
<feature type="transmembrane region" description="Helical" evidence="6">
    <location>
        <begin position="607"/>
        <end position="628"/>
    </location>
</feature>
<dbReference type="PANTHER" id="PTHR36115:SF6">
    <property type="entry name" value="PROLINE-RICH ANTIGEN HOMOLOG"/>
    <property type="match status" value="1"/>
</dbReference>
<keyword evidence="3 6" id="KW-0812">Transmembrane</keyword>
<feature type="transmembrane region" description="Helical" evidence="6">
    <location>
        <begin position="747"/>
        <end position="767"/>
    </location>
</feature>
<keyword evidence="5 6" id="KW-0472">Membrane</keyword>
<evidence type="ECO:0000256" key="5">
    <source>
        <dbReference type="ARBA" id="ARBA00023136"/>
    </source>
</evidence>
<dbReference type="GO" id="GO:0140359">
    <property type="term" value="F:ABC-type transporter activity"/>
    <property type="evidence" value="ECO:0007669"/>
    <property type="project" value="InterPro"/>
</dbReference>
<dbReference type="AlphaFoldDB" id="A0A7M2WS68"/>
<protein>
    <submittedName>
        <fullName evidence="8">RDD family protein</fullName>
    </submittedName>
</protein>
<name>A0A7M2WS68_9BACT</name>
<feature type="transmembrane region" description="Helical" evidence="6">
    <location>
        <begin position="516"/>
        <end position="538"/>
    </location>
</feature>
<evidence type="ECO:0000313" key="8">
    <source>
        <dbReference type="EMBL" id="QOV87440.1"/>
    </source>
</evidence>
<dbReference type="EMBL" id="CP063458">
    <property type="protein sequence ID" value="QOV87440.1"/>
    <property type="molecule type" value="Genomic_DNA"/>
</dbReference>
<feature type="transmembrane region" description="Helical" evidence="6">
    <location>
        <begin position="70"/>
        <end position="90"/>
    </location>
</feature>
<dbReference type="PANTHER" id="PTHR36115">
    <property type="entry name" value="PROLINE-RICH ANTIGEN HOMOLOG-RELATED"/>
    <property type="match status" value="1"/>
</dbReference>
<dbReference type="InterPro" id="IPR051791">
    <property type="entry name" value="Pra-immunoreactive"/>
</dbReference>
<feature type="transmembrane region" description="Helical" evidence="6">
    <location>
        <begin position="405"/>
        <end position="427"/>
    </location>
</feature>
<comment type="subcellular location">
    <subcellularLocation>
        <location evidence="1">Cell membrane</location>
        <topology evidence="1">Multi-pass membrane protein</topology>
    </subcellularLocation>
</comment>
<evidence type="ECO:0000256" key="6">
    <source>
        <dbReference type="SAM" id="Phobius"/>
    </source>
</evidence>
<evidence type="ECO:0000256" key="3">
    <source>
        <dbReference type="ARBA" id="ARBA00022692"/>
    </source>
</evidence>
<evidence type="ECO:0000256" key="4">
    <source>
        <dbReference type="ARBA" id="ARBA00022989"/>
    </source>
</evidence>
<proteinExistence type="predicted"/>
<reference evidence="8 9" key="1">
    <citation type="submission" date="2020-10" db="EMBL/GenBank/DDBJ databases">
        <title>Wide distribution of Phycisphaera-like planctomycetes from WD2101 soil group in peatlands and genome analysis of the first cultivated representative.</title>
        <authorList>
            <person name="Dedysh S.N."/>
            <person name="Beletsky A.V."/>
            <person name="Ivanova A."/>
            <person name="Kulichevskaya I.S."/>
            <person name="Suzina N.E."/>
            <person name="Philippov D.A."/>
            <person name="Rakitin A.L."/>
            <person name="Mardanov A.V."/>
            <person name="Ravin N.V."/>
        </authorList>
    </citation>
    <scope>NUCLEOTIDE SEQUENCE [LARGE SCALE GENOMIC DNA]</scope>
    <source>
        <strain evidence="8 9">M1803</strain>
    </source>
</reference>
<dbReference type="GO" id="GO:0005886">
    <property type="term" value="C:plasma membrane"/>
    <property type="evidence" value="ECO:0007669"/>
    <property type="project" value="UniProtKB-SubCell"/>
</dbReference>
<feature type="transmembrane region" description="Helical" evidence="6">
    <location>
        <begin position="186"/>
        <end position="209"/>
    </location>
</feature>
<organism evidence="8 9">
    <name type="scientific">Humisphaera borealis</name>
    <dbReference type="NCBI Taxonomy" id="2807512"/>
    <lineage>
        <taxon>Bacteria</taxon>
        <taxon>Pseudomonadati</taxon>
        <taxon>Planctomycetota</taxon>
        <taxon>Phycisphaerae</taxon>
        <taxon>Tepidisphaerales</taxon>
        <taxon>Tepidisphaeraceae</taxon>
        <taxon>Humisphaera</taxon>
    </lineage>
</organism>
<feature type="transmembrane region" description="Helical" evidence="6">
    <location>
        <begin position="487"/>
        <end position="509"/>
    </location>
</feature>
<evidence type="ECO:0000256" key="2">
    <source>
        <dbReference type="ARBA" id="ARBA00022475"/>
    </source>
</evidence>
<dbReference type="KEGG" id="hbs:IPV69_14190"/>
<feature type="transmembrane region" description="Helical" evidence="6">
    <location>
        <begin position="371"/>
        <end position="393"/>
    </location>
</feature>
<keyword evidence="4 6" id="KW-1133">Transmembrane helix</keyword>
<dbReference type="Proteomes" id="UP000593765">
    <property type="component" value="Chromosome"/>
</dbReference>
<evidence type="ECO:0000259" key="7">
    <source>
        <dbReference type="Pfam" id="PF06271"/>
    </source>
</evidence>
<keyword evidence="9" id="KW-1185">Reference proteome</keyword>
<dbReference type="InterPro" id="IPR010432">
    <property type="entry name" value="RDD"/>
</dbReference>
<feature type="transmembrane region" description="Helical" evidence="6">
    <location>
        <begin position="461"/>
        <end position="481"/>
    </location>
</feature>